<reference evidence="3 4" key="1">
    <citation type="submission" date="2017-06" db="EMBL/GenBank/DDBJ databases">
        <authorList>
            <person name="Kim H.J."/>
            <person name="Triplett B.A."/>
        </authorList>
    </citation>
    <scope>NUCLEOTIDE SEQUENCE [LARGE SCALE GENOMIC DNA]</scope>
    <source>
        <strain evidence="3 4">DSM 44715</strain>
    </source>
</reference>
<dbReference type="AlphaFoldDB" id="A0A239F6B3"/>
<keyword evidence="4" id="KW-1185">Reference proteome</keyword>
<gene>
    <name evidence="3" type="ORF">SAMN05443665_1005189</name>
</gene>
<dbReference type="Gene3D" id="1.10.287.70">
    <property type="match status" value="1"/>
</dbReference>
<evidence type="ECO:0000259" key="2">
    <source>
        <dbReference type="Pfam" id="PF07885"/>
    </source>
</evidence>
<dbReference type="RefSeq" id="WP_089325262.1">
    <property type="nucleotide sequence ID" value="NZ_FZOR01000005.1"/>
</dbReference>
<dbReference type="Proteomes" id="UP000198318">
    <property type="component" value="Unassembled WGS sequence"/>
</dbReference>
<feature type="transmembrane region" description="Helical" evidence="1">
    <location>
        <begin position="12"/>
        <end position="34"/>
    </location>
</feature>
<evidence type="ECO:0000313" key="3">
    <source>
        <dbReference type="EMBL" id="SNS52469.1"/>
    </source>
</evidence>
<dbReference type="SUPFAM" id="SSF81324">
    <property type="entry name" value="Voltage-gated potassium channels"/>
    <property type="match status" value="1"/>
</dbReference>
<feature type="transmembrane region" description="Helical" evidence="1">
    <location>
        <begin position="74"/>
        <end position="95"/>
    </location>
</feature>
<evidence type="ECO:0000313" key="4">
    <source>
        <dbReference type="Proteomes" id="UP000198318"/>
    </source>
</evidence>
<accession>A0A239F6B3</accession>
<feature type="transmembrane region" description="Helical" evidence="1">
    <location>
        <begin position="40"/>
        <end position="62"/>
    </location>
</feature>
<dbReference type="OrthoDB" id="9799090at2"/>
<proteinExistence type="predicted"/>
<dbReference type="InterPro" id="IPR013099">
    <property type="entry name" value="K_chnl_dom"/>
</dbReference>
<name>A0A239F6B3_9ACTN</name>
<keyword evidence="1" id="KW-1133">Transmembrane helix</keyword>
<sequence length="174" mass="18762">MDDASRRDGRRLALRTVLRSALTTVFLLAAYFAAPLEGDFTALSGVVLLVVLAVLAVVVWWQARAIARHPAPRLRAVEALMTSAALFLVAFSTSYCLMGNGAPSGFSERLTHVDALYFTMTVFSSVGFGDIVPVSQPARVLTTVQMAGDLVFLGLAAKVFLEAMRRGVERRGGR</sequence>
<evidence type="ECO:0000256" key="1">
    <source>
        <dbReference type="SAM" id="Phobius"/>
    </source>
</evidence>
<feature type="domain" description="Potassium channel" evidence="2">
    <location>
        <begin position="86"/>
        <end position="165"/>
    </location>
</feature>
<organism evidence="3 4">
    <name type="scientific">Actinomadura meyerae</name>
    <dbReference type="NCBI Taxonomy" id="240840"/>
    <lineage>
        <taxon>Bacteria</taxon>
        <taxon>Bacillati</taxon>
        <taxon>Actinomycetota</taxon>
        <taxon>Actinomycetes</taxon>
        <taxon>Streptosporangiales</taxon>
        <taxon>Thermomonosporaceae</taxon>
        <taxon>Actinomadura</taxon>
    </lineage>
</organism>
<feature type="transmembrane region" description="Helical" evidence="1">
    <location>
        <begin position="115"/>
        <end position="133"/>
    </location>
</feature>
<dbReference type="Pfam" id="PF07885">
    <property type="entry name" value="Ion_trans_2"/>
    <property type="match status" value="1"/>
</dbReference>
<protein>
    <submittedName>
        <fullName evidence="3">Ion channel</fullName>
    </submittedName>
</protein>
<keyword evidence="1" id="KW-0812">Transmembrane</keyword>
<keyword evidence="1" id="KW-0472">Membrane</keyword>
<dbReference type="EMBL" id="FZOR01000005">
    <property type="protein sequence ID" value="SNS52469.1"/>
    <property type="molecule type" value="Genomic_DNA"/>
</dbReference>